<organism evidence="1 2">
    <name type="scientific">Linum trigynum</name>
    <dbReference type="NCBI Taxonomy" id="586398"/>
    <lineage>
        <taxon>Eukaryota</taxon>
        <taxon>Viridiplantae</taxon>
        <taxon>Streptophyta</taxon>
        <taxon>Embryophyta</taxon>
        <taxon>Tracheophyta</taxon>
        <taxon>Spermatophyta</taxon>
        <taxon>Magnoliopsida</taxon>
        <taxon>eudicotyledons</taxon>
        <taxon>Gunneridae</taxon>
        <taxon>Pentapetalae</taxon>
        <taxon>rosids</taxon>
        <taxon>fabids</taxon>
        <taxon>Malpighiales</taxon>
        <taxon>Linaceae</taxon>
        <taxon>Linum</taxon>
    </lineage>
</organism>
<proteinExistence type="predicted"/>
<gene>
    <name evidence="1" type="ORF">LTRI10_LOCUS9035</name>
</gene>
<protein>
    <submittedName>
        <fullName evidence="1">Uncharacterized protein</fullName>
    </submittedName>
</protein>
<dbReference type="EMBL" id="OZ034814">
    <property type="protein sequence ID" value="CAL1361670.1"/>
    <property type="molecule type" value="Genomic_DNA"/>
</dbReference>
<dbReference type="Proteomes" id="UP001497516">
    <property type="component" value="Chromosome 10"/>
</dbReference>
<sequence length="86" mass="9909">MAVVGDEGRREGSDGERMIVPRWWEADVATGRRERFGTTGCGGRLRMAETTTVEGSTGGCWRQRRRRRRWRVVAAEGSAREREERR</sequence>
<name>A0AAV2D0Q5_9ROSI</name>
<evidence type="ECO:0000313" key="2">
    <source>
        <dbReference type="Proteomes" id="UP001497516"/>
    </source>
</evidence>
<reference evidence="1 2" key="1">
    <citation type="submission" date="2024-04" db="EMBL/GenBank/DDBJ databases">
        <authorList>
            <person name="Fracassetti M."/>
        </authorList>
    </citation>
    <scope>NUCLEOTIDE SEQUENCE [LARGE SCALE GENOMIC DNA]</scope>
</reference>
<accession>A0AAV2D0Q5</accession>
<keyword evidence="2" id="KW-1185">Reference proteome</keyword>
<evidence type="ECO:0000313" key="1">
    <source>
        <dbReference type="EMBL" id="CAL1361670.1"/>
    </source>
</evidence>
<dbReference type="AlphaFoldDB" id="A0AAV2D0Q5"/>